<feature type="region of interest" description="Disordered" evidence="12">
    <location>
        <begin position="1"/>
        <end position="30"/>
    </location>
</feature>
<evidence type="ECO:0000256" key="3">
    <source>
        <dbReference type="ARBA" id="ARBA00022448"/>
    </source>
</evidence>
<feature type="repeat" description="Solcar" evidence="10">
    <location>
        <begin position="126"/>
        <end position="214"/>
    </location>
</feature>
<keyword evidence="8" id="KW-0496">Mitochondrion</keyword>
<accession>A0A3M6ZBN9</accession>
<keyword evidence="7" id="KW-1133">Transmembrane helix</keyword>
<dbReference type="PANTHER" id="PTHR45788:SF3">
    <property type="entry name" value="TRICARBOXYLATE TRANSPORT PROTEIN"/>
    <property type="match status" value="1"/>
</dbReference>
<keyword evidence="3 11" id="KW-0813">Transport</keyword>
<keyword evidence="5" id="KW-0677">Repeat</keyword>
<dbReference type="VEuPathDB" id="FungiDB:BTJ68_13407"/>
<dbReference type="Proteomes" id="UP000282582">
    <property type="component" value="Unassembled WGS sequence"/>
</dbReference>
<organism evidence="13 14">
    <name type="scientific">Hortaea werneckii</name>
    <name type="common">Black yeast</name>
    <name type="synonym">Cladosporium werneckii</name>
    <dbReference type="NCBI Taxonomy" id="91943"/>
    <lineage>
        <taxon>Eukaryota</taxon>
        <taxon>Fungi</taxon>
        <taxon>Dikarya</taxon>
        <taxon>Ascomycota</taxon>
        <taxon>Pezizomycotina</taxon>
        <taxon>Dothideomycetes</taxon>
        <taxon>Dothideomycetidae</taxon>
        <taxon>Mycosphaerellales</taxon>
        <taxon>Teratosphaeriaceae</taxon>
        <taxon>Hortaea</taxon>
    </lineage>
</organism>
<evidence type="ECO:0000256" key="10">
    <source>
        <dbReference type="PROSITE-ProRule" id="PRU00282"/>
    </source>
</evidence>
<evidence type="ECO:0000256" key="9">
    <source>
        <dbReference type="ARBA" id="ARBA00023136"/>
    </source>
</evidence>
<comment type="similarity">
    <text evidence="2 11">Belongs to the mitochondrial carrier (TC 2.A.29) family.</text>
</comment>
<evidence type="ECO:0008006" key="15">
    <source>
        <dbReference type="Google" id="ProtNLM"/>
    </source>
</evidence>
<dbReference type="SUPFAM" id="SSF103506">
    <property type="entry name" value="Mitochondrial carrier"/>
    <property type="match status" value="1"/>
</dbReference>
<proteinExistence type="inferred from homology"/>
<evidence type="ECO:0000313" key="13">
    <source>
        <dbReference type="EMBL" id="RMY12633.1"/>
    </source>
</evidence>
<keyword evidence="4 10" id="KW-0812">Transmembrane</keyword>
<dbReference type="GO" id="GO:0071913">
    <property type="term" value="F:citrate secondary active transmembrane transporter activity"/>
    <property type="evidence" value="ECO:0007669"/>
    <property type="project" value="TreeGrafter"/>
</dbReference>
<evidence type="ECO:0000256" key="1">
    <source>
        <dbReference type="ARBA" id="ARBA00004225"/>
    </source>
</evidence>
<evidence type="ECO:0000256" key="12">
    <source>
        <dbReference type="SAM" id="MobiDB-lite"/>
    </source>
</evidence>
<gene>
    <name evidence="13" type="ORF">D0868_02465</name>
</gene>
<evidence type="ECO:0000256" key="11">
    <source>
        <dbReference type="RuleBase" id="RU000488"/>
    </source>
</evidence>
<comment type="caution">
    <text evidence="13">The sequence shown here is derived from an EMBL/GenBank/DDBJ whole genome shotgun (WGS) entry which is preliminary data.</text>
</comment>
<dbReference type="InterPro" id="IPR018108">
    <property type="entry name" value="MCP_transmembrane"/>
</dbReference>
<dbReference type="Gene3D" id="1.50.40.10">
    <property type="entry name" value="Mitochondrial carrier domain"/>
    <property type="match status" value="2"/>
</dbReference>
<dbReference type="AlphaFoldDB" id="A0A3M6ZBN9"/>
<evidence type="ECO:0000256" key="8">
    <source>
        <dbReference type="ARBA" id="ARBA00023128"/>
    </source>
</evidence>
<evidence type="ECO:0000256" key="7">
    <source>
        <dbReference type="ARBA" id="ARBA00022989"/>
    </source>
</evidence>
<comment type="subcellular location">
    <subcellularLocation>
        <location evidence="1">Mitochondrion membrane</location>
        <topology evidence="1">Multi-pass membrane protein</topology>
    </subcellularLocation>
</comment>
<dbReference type="PROSITE" id="PS50920">
    <property type="entry name" value="SOLCAR"/>
    <property type="match status" value="3"/>
</dbReference>
<dbReference type="PANTHER" id="PTHR45788">
    <property type="entry name" value="SUCCINATE/FUMARATE MITOCHONDRIAL TRANSPORTER-RELATED"/>
    <property type="match status" value="1"/>
</dbReference>
<evidence type="ECO:0000256" key="5">
    <source>
        <dbReference type="ARBA" id="ARBA00022737"/>
    </source>
</evidence>
<evidence type="ECO:0000256" key="6">
    <source>
        <dbReference type="ARBA" id="ARBA00022792"/>
    </source>
</evidence>
<dbReference type="GO" id="GO:0031966">
    <property type="term" value="C:mitochondrial membrane"/>
    <property type="evidence" value="ECO:0007669"/>
    <property type="project" value="UniProtKB-SubCell"/>
</dbReference>
<name>A0A3M6ZBN9_HORWE</name>
<reference evidence="13 14" key="1">
    <citation type="journal article" date="2018" name="BMC Genomics">
        <title>Genomic evidence for intraspecific hybridization in a clonal and extremely halotolerant yeast.</title>
        <authorList>
            <person name="Gostincar C."/>
            <person name="Stajich J.E."/>
            <person name="Zupancic J."/>
            <person name="Zalar P."/>
            <person name="Gunde-Cimerman N."/>
        </authorList>
    </citation>
    <scope>NUCLEOTIDE SEQUENCE [LARGE SCALE GENOMIC DNA]</scope>
    <source>
        <strain evidence="13 14">EXF-6654</strain>
    </source>
</reference>
<feature type="repeat" description="Solcar" evidence="10">
    <location>
        <begin position="30"/>
        <end position="118"/>
    </location>
</feature>
<dbReference type="Pfam" id="PF00153">
    <property type="entry name" value="Mito_carr"/>
    <property type="match status" value="3"/>
</dbReference>
<protein>
    <recommendedName>
        <fullName evidence="15">Mitochondrial thiamine pyrophosphate carrier 1</fullName>
    </recommendedName>
</protein>
<dbReference type="EMBL" id="QWIK01000126">
    <property type="protein sequence ID" value="RMY12633.1"/>
    <property type="molecule type" value="Genomic_DNA"/>
</dbReference>
<feature type="repeat" description="Solcar" evidence="10">
    <location>
        <begin position="224"/>
        <end position="306"/>
    </location>
</feature>
<dbReference type="GO" id="GO:0006843">
    <property type="term" value="P:mitochondrial citrate transmembrane transport"/>
    <property type="evidence" value="ECO:0007669"/>
    <property type="project" value="TreeGrafter"/>
</dbReference>
<evidence type="ECO:0000256" key="2">
    <source>
        <dbReference type="ARBA" id="ARBA00006375"/>
    </source>
</evidence>
<keyword evidence="6" id="KW-0999">Mitochondrion inner membrane</keyword>
<evidence type="ECO:0000256" key="4">
    <source>
        <dbReference type="ARBA" id="ARBA00022692"/>
    </source>
</evidence>
<dbReference type="InterPro" id="IPR049563">
    <property type="entry name" value="TXTP-like"/>
</dbReference>
<dbReference type="InterPro" id="IPR023395">
    <property type="entry name" value="MCP_dom_sf"/>
</dbReference>
<keyword evidence="9 10" id="KW-0472">Membrane</keyword>
<evidence type="ECO:0000313" key="14">
    <source>
        <dbReference type="Proteomes" id="UP000282582"/>
    </source>
</evidence>
<sequence length="345" mass="36672">MSVQIAQPVGVAQASQPKLEDRKSGPNGRLSPVASLMAGSIAGAVEASITYPFEFAKTRAQLRPNRIGGAPNNPLLALRTTVTQEGVRSVYTGCTTLIAGTALKAGVRFLTFDTTQALLADENGKLTATRRVLAGMAAGAVESILAVTPTERIKTALIDNAKGVRRFNSPIHATATILREQGIQGVYRGLLSTTIKQSATSAVRMGLYSTLREAYATRSGNAKPSSAVSFAIGAIAGTGTVYATQPFDTIKTRTQAAKGESFVRAIAGVVQTDGIRGFWRGSTMRLGRLVLSGGIVFSVYEKVADIFRTYRLKDGEDLDCRRRKGKQNFLQLVAGEVKPWEDGSG</sequence>